<dbReference type="InterPro" id="IPR006175">
    <property type="entry name" value="YjgF/YER057c/UK114"/>
</dbReference>
<dbReference type="InterPro" id="IPR035959">
    <property type="entry name" value="RutC-like_sf"/>
</dbReference>
<evidence type="ECO:0000313" key="1">
    <source>
        <dbReference type="EMBL" id="MFD2472055.1"/>
    </source>
</evidence>
<dbReference type="Pfam" id="PF01042">
    <property type="entry name" value="Ribonuc_L-PSP"/>
    <property type="match status" value="1"/>
</dbReference>
<protein>
    <submittedName>
        <fullName evidence="1">RidA family protein</fullName>
        <ecNumber evidence="1">3.5.-.-</ecNumber>
    </submittedName>
</protein>
<sequence>MTAFLDSDGSAAVLAGGLVFATASAASAGTVADETAKCLDELEKTLGQLGCGLGDLVKVNCYLSDDGYRGEFWQTWDARFASLDVRLVRITQVVGIPGEHRVHLDATAVRPEGRA</sequence>
<evidence type="ECO:0000313" key="2">
    <source>
        <dbReference type="Proteomes" id="UP001597483"/>
    </source>
</evidence>
<dbReference type="CDD" id="cd00448">
    <property type="entry name" value="YjgF_YER057c_UK114_family"/>
    <property type="match status" value="1"/>
</dbReference>
<dbReference type="Gene3D" id="3.30.1330.40">
    <property type="entry name" value="RutC-like"/>
    <property type="match status" value="1"/>
</dbReference>
<comment type="caution">
    <text evidence="1">The sequence shown here is derived from an EMBL/GenBank/DDBJ whole genome shotgun (WGS) entry which is preliminary data.</text>
</comment>
<gene>
    <name evidence="1" type="ORF">ACFSVL_31985</name>
</gene>
<organism evidence="1 2">
    <name type="scientific">Amycolatopsis silviterrae</name>
    <dbReference type="NCBI Taxonomy" id="1656914"/>
    <lineage>
        <taxon>Bacteria</taxon>
        <taxon>Bacillati</taxon>
        <taxon>Actinomycetota</taxon>
        <taxon>Actinomycetes</taxon>
        <taxon>Pseudonocardiales</taxon>
        <taxon>Pseudonocardiaceae</taxon>
        <taxon>Amycolatopsis</taxon>
    </lineage>
</organism>
<dbReference type="Proteomes" id="UP001597483">
    <property type="component" value="Unassembled WGS sequence"/>
</dbReference>
<dbReference type="RefSeq" id="WP_378309409.1">
    <property type="nucleotide sequence ID" value="NZ_JBHUKS010000026.1"/>
</dbReference>
<keyword evidence="2" id="KW-1185">Reference proteome</keyword>
<dbReference type="EMBL" id="JBHUKS010000026">
    <property type="protein sequence ID" value="MFD2472055.1"/>
    <property type="molecule type" value="Genomic_DNA"/>
</dbReference>
<keyword evidence="1" id="KW-0378">Hydrolase</keyword>
<dbReference type="EC" id="3.5.-.-" evidence="1"/>
<dbReference type="SUPFAM" id="SSF55298">
    <property type="entry name" value="YjgF-like"/>
    <property type="match status" value="1"/>
</dbReference>
<accession>A0ABW5HGK9</accession>
<reference evidence="2" key="1">
    <citation type="journal article" date="2019" name="Int. J. Syst. Evol. Microbiol.">
        <title>The Global Catalogue of Microorganisms (GCM) 10K type strain sequencing project: providing services to taxonomists for standard genome sequencing and annotation.</title>
        <authorList>
            <consortium name="The Broad Institute Genomics Platform"/>
            <consortium name="The Broad Institute Genome Sequencing Center for Infectious Disease"/>
            <person name="Wu L."/>
            <person name="Ma J."/>
        </authorList>
    </citation>
    <scope>NUCLEOTIDE SEQUENCE [LARGE SCALE GENOMIC DNA]</scope>
    <source>
        <strain evidence="2">CGMCC 4.7641</strain>
    </source>
</reference>
<dbReference type="GO" id="GO:0016787">
    <property type="term" value="F:hydrolase activity"/>
    <property type="evidence" value="ECO:0007669"/>
    <property type="project" value="UniProtKB-KW"/>
</dbReference>
<name>A0ABW5HGK9_9PSEU</name>
<proteinExistence type="predicted"/>